<feature type="compositionally biased region" description="Low complexity" evidence="1">
    <location>
        <begin position="99"/>
        <end position="133"/>
    </location>
</feature>
<proteinExistence type="predicted"/>
<feature type="region of interest" description="Disordered" evidence="1">
    <location>
        <begin position="88"/>
        <end position="133"/>
    </location>
</feature>
<dbReference type="EMBL" id="BLLF01002110">
    <property type="protein sequence ID" value="GFH22726.1"/>
    <property type="molecule type" value="Genomic_DNA"/>
</dbReference>
<protein>
    <submittedName>
        <fullName evidence="2">Uncharacterized protein</fullName>
    </submittedName>
</protein>
<feature type="region of interest" description="Disordered" evidence="1">
    <location>
        <begin position="157"/>
        <end position="197"/>
    </location>
</feature>
<evidence type="ECO:0000313" key="2">
    <source>
        <dbReference type="EMBL" id="GFH22726.1"/>
    </source>
</evidence>
<evidence type="ECO:0000256" key="1">
    <source>
        <dbReference type="SAM" id="MobiDB-lite"/>
    </source>
</evidence>
<accession>A0A699ZVD5</accession>
<dbReference type="AlphaFoldDB" id="A0A699ZVD5"/>
<sequence>VPSGPQPASATIVGTALAKLDCDSDEECLPEEVAGLVQVSGAAGSGGSTDWLDAQKQQILSAALLADQAASARAAAKAAKALAQATSAASPSPAPSPASGPATATATHGPTAALQGSASTASSPSTTGAAEAAAATATAPAQVTSRALQGLDAVDGVIGNDISRGRGASGAGKGGSETDAPELAAVGARSSGTTSDA</sequence>
<name>A0A699ZVD5_HAELA</name>
<evidence type="ECO:0000313" key="3">
    <source>
        <dbReference type="Proteomes" id="UP000485058"/>
    </source>
</evidence>
<dbReference type="Proteomes" id="UP000485058">
    <property type="component" value="Unassembled WGS sequence"/>
</dbReference>
<organism evidence="2 3">
    <name type="scientific">Haematococcus lacustris</name>
    <name type="common">Green alga</name>
    <name type="synonym">Haematococcus pluvialis</name>
    <dbReference type="NCBI Taxonomy" id="44745"/>
    <lineage>
        <taxon>Eukaryota</taxon>
        <taxon>Viridiplantae</taxon>
        <taxon>Chlorophyta</taxon>
        <taxon>core chlorophytes</taxon>
        <taxon>Chlorophyceae</taxon>
        <taxon>CS clade</taxon>
        <taxon>Chlamydomonadales</taxon>
        <taxon>Haematococcaceae</taxon>
        <taxon>Haematococcus</taxon>
    </lineage>
</organism>
<reference evidence="2 3" key="1">
    <citation type="submission" date="2020-02" db="EMBL/GenBank/DDBJ databases">
        <title>Draft genome sequence of Haematococcus lacustris strain NIES-144.</title>
        <authorList>
            <person name="Morimoto D."/>
            <person name="Nakagawa S."/>
            <person name="Yoshida T."/>
            <person name="Sawayama S."/>
        </authorList>
    </citation>
    <scope>NUCLEOTIDE SEQUENCE [LARGE SCALE GENOMIC DNA]</scope>
    <source>
        <strain evidence="2 3">NIES-144</strain>
    </source>
</reference>
<feature type="non-terminal residue" evidence="2">
    <location>
        <position position="1"/>
    </location>
</feature>
<feature type="non-terminal residue" evidence="2">
    <location>
        <position position="197"/>
    </location>
</feature>
<comment type="caution">
    <text evidence="2">The sequence shown here is derived from an EMBL/GenBank/DDBJ whole genome shotgun (WGS) entry which is preliminary data.</text>
</comment>
<keyword evidence="3" id="KW-1185">Reference proteome</keyword>
<gene>
    <name evidence="2" type="ORF">HaLaN_20237</name>
</gene>